<evidence type="ECO:0000256" key="10">
    <source>
        <dbReference type="ARBA" id="ARBA00030078"/>
    </source>
</evidence>
<organism evidence="16 17">
    <name type="scientific">Coprinellus micaceus</name>
    <name type="common">Glistening ink-cap mushroom</name>
    <name type="synonym">Coprinus micaceus</name>
    <dbReference type="NCBI Taxonomy" id="71717"/>
    <lineage>
        <taxon>Eukaryota</taxon>
        <taxon>Fungi</taxon>
        <taxon>Dikarya</taxon>
        <taxon>Basidiomycota</taxon>
        <taxon>Agaricomycotina</taxon>
        <taxon>Agaricomycetes</taxon>
        <taxon>Agaricomycetidae</taxon>
        <taxon>Agaricales</taxon>
        <taxon>Agaricineae</taxon>
        <taxon>Psathyrellaceae</taxon>
        <taxon>Coprinellus</taxon>
    </lineage>
</organism>
<name>A0A4Y7SFP5_COPMI</name>
<dbReference type="GO" id="GO:0006487">
    <property type="term" value="P:protein N-linked glycosylation"/>
    <property type="evidence" value="ECO:0007669"/>
    <property type="project" value="TreeGrafter"/>
</dbReference>
<evidence type="ECO:0000256" key="12">
    <source>
        <dbReference type="SAM" id="Phobius"/>
    </source>
</evidence>
<evidence type="ECO:0000256" key="3">
    <source>
        <dbReference type="ARBA" id="ARBA00004922"/>
    </source>
</evidence>
<dbReference type="PANTHER" id="PTHR12640:SF0">
    <property type="entry name" value="DOLICHYL-DIPHOSPHOOLIGOSACCHARIDE--PROTEIN GLYCOSYLTRANSFERASE SUBUNIT 2"/>
    <property type="match status" value="1"/>
</dbReference>
<feature type="domain" description="Ribophorin II third" evidence="14">
    <location>
        <begin position="37"/>
        <end position="113"/>
    </location>
</feature>
<feature type="domain" description="Ribophorin II C-terminal" evidence="15">
    <location>
        <begin position="180"/>
        <end position="277"/>
    </location>
</feature>
<sequence>MFFRSFGLLLLAAAAQASILTLKSPRFVVSDSIGTQLRAEPISLEHRTASPVKLGGRDTLKLTFQVVEKEDGKGVQPHQTFLRFYDEVTGEEGIQPIRVASNGKAKFDLNPSKPPLSLPPTPKTASGEVNPLQLTLLIGSPEHEPLSIRLFDLVLPPSQPAPVHPDEIKFHLQEELFHTFRPDQKVPNKFISLVFSGIALAPWVVLLGLWSQVAPAPTNLLSPFILPFILSLGAFETLLFTYWVKLKLFDVLLYGAGLGLVTIFTGRQALASISAQRKD</sequence>
<dbReference type="UniPathway" id="UPA00378"/>
<comment type="pathway">
    <text evidence="3">Protein modification; protein glycosylation.</text>
</comment>
<dbReference type="OrthoDB" id="432292at2759"/>
<evidence type="ECO:0000256" key="5">
    <source>
        <dbReference type="ARBA" id="ARBA00022692"/>
    </source>
</evidence>
<keyword evidence="6 13" id="KW-0732">Signal</keyword>
<dbReference type="Pfam" id="PF25147">
    <property type="entry name" value="Ribophorin_II_C"/>
    <property type="match status" value="1"/>
</dbReference>
<evidence type="ECO:0000256" key="11">
    <source>
        <dbReference type="ARBA" id="ARBA00032139"/>
    </source>
</evidence>
<comment type="subcellular location">
    <subcellularLocation>
        <location evidence="2">Endoplasmic reticulum membrane</location>
        <topology evidence="2">Multi-pass membrane protein</topology>
    </subcellularLocation>
</comment>
<dbReference type="AlphaFoldDB" id="A0A4Y7SFP5"/>
<dbReference type="Pfam" id="PF23860">
    <property type="entry name" value="Ribophorin_II_3rd"/>
    <property type="match status" value="1"/>
</dbReference>
<evidence type="ECO:0000256" key="7">
    <source>
        <dbReference type="ARBA" id="ARBA00022824"/>
    </source>
</evidence>
<keyword evidence="9 12" id="KW-0472">Membrane</keyword>
<comment type="caution">
    <text evidence="16">The sequence shown here is derived from an EMBL/GenBank/DDBJ whole genome shotgun (WGS) entry which is preliminary data.</text>
</comment>
<evidence type="ECO:0000256" key="4">
    <source>
        <dbReference type="ARBA" id="ARBA00009038"/>
    </source>
</evidence>
<feature type="transmembrane region" description="Helical" evidence="12">
    <location>
        <begin position="190"/>
        <end position="211"/>
    </location>
</feature>
<dbReference type="Proteomes" id="UP000298030">
    <property type="component" value="Unassembled WGS sequence"/>
</dbReference>
<evidence type="ECO:0000259" key="14">
    <source>
        <dbReference type="Pfam" id="PF23860"/>
    </source>
</evidence>
<dbReference type="InterPro" id="IPR008814">
    <property type="entry name" value="Swp1"/>
</dbReference>
<evidence type="ECO:0000259" key="15">
    <source>
        <dbReference type="Pfam" id="PF25147"/>
    </source>
</evidence>
<reference evidence="16 17" key="1">
    <citation type="journal article" date="2019" name="Nat. Ecol. Evol.">
        <title>Megaphylogeny resolves global patterns of mushroom evolution.</title>
        <authorList>
            <person name="Varga T."/>
            <person name="Krizsan K."/>
            <person name="Foldi C."/>
            <person name="Dima B."/>
            <person name="Sanchez-Garcia M."/>
            <person name="Sanchez-Ramirez S."/>
            <person name="Szollosi G.J."/>
            <person name="Szarkandi J.G."/>
            <person name="Papp V."/>
            <person name="Albert L."/>
            <person name="Andreopoulos W."/>
            <person name="Angelini C."/>
            <person name="Antonin V."/>
            <person name="Barry K.W."/>
            <person name="Bougher N.L."/>
            <person name="Buchanan P."/>
            <person name="Buyck B."/>
            <person name="Bense V."/>
            <person name="Catcheside P."/>
            <person name="Chovatia M."/>
            <person name="Cooper J."/>
            <person name="Damon W."/>
            <person name="Desjardin D."/>
            <person name="Finy P."/>
            <person name="Geml J."/>
            <person name="Haridas S."/>
            <person name="Hughes K."/>
            <person name="Justo A."/>
            <person name="Karasinski D."/>
            <person name="Kautmanova I."/>
            <person name="Kiss B."/>
            <person name="Kocsube S."/>
            <person name="Kotiranta H."/>
            <person name="LaButti K.M."/>
            <person name="Lechner B.E."/>
            <person name="Liimatainen K."/>
            <person name="Lipzen A."/>
            <person name="Lukacs Z."/>
            <person name="Mihaltcheva S."/>
            <person name="Morgado L.N."/>
            <person name="Niskanen T."/>
            <person name="Noordeloos M.E."/>
            <person name="Ohm R.A."/>
            <person name="Ortiz-Santana B."/>
            <person name="Ovrebo C."/>
            <person name="Racz N."/>
            <person name="Riley R."/>
            <person name="Savchenko A."/>
            <person name="Shiryaev A."/>
            <person name="Soop K."/>
            <person name="Spirin V."/>
            <person name="Szebenyi C."/>
            <person name="Tomsovsky M."/>
            <person name="Tulloss R.E."/>
            <person name="Uehling J."/>
            <person name="Grigoriev I.V."/>
            <person name="Vagvolgyi C."/>
            <person name="Papp T."/>
            <person name="Martin F.M."/>
            <person name="Miettinen O."/>
            <person name="Hibbett D.S."/>
            <person name="Nagy L.G."/>
        </authorList>
    </citation>
    <scope>NUCLEOTIDE SEQUENCE [LARGE SCALE GENOMIC DNA]</scope>
    <source>
        <strain evidence="16 17">FP101781</strain>
    </source>
</reference>
<evidence type="ECO:0000256" key="8">
    <source>
        <dbReference type="ARBA" id="ARBA00022989"/>
    </source>
</evidence>
<dbReference type="InterPro" id="IPR056790">
    <property type="entry name" value="Ribophorin_II_C"/>
</dbReference>
<evidence type="ECO:0000256" key="6">
    <source>
        <dbReference type="ARBA" id="ARBA00022729"/>
    </source>
</evidence>
<gene>
    <name evidence="16" type="ORF">FA13DRAFT_1836932</name>
</gene>
<evidence type="ECO:0000313" key="16">
    <source>
        <dbReference type="EMBL" id="TEB20610.1"/>
    </source>
</evidence>
<dbReference type="GO" id="GO:0008250">
    <property type="term" value="C:oligosaccharyltransferase complex"/>
    <property type="evidence" value="ECO:0007669"/>
    <property type="project" value="InterPro"/>
</dbReference>
<feature type="signal peptide" evidence="13">
    <location>
        <begin position="1"/>
        <end position="17"/>
    </location>
</feature>
<dbReference type="PANTHER" id="PTHR12640">
    <property type="entry name" value="RIBOPHORIN II"/>
    <property type="match status" value="1"/>
</dbReference>
<feature type="transmembrane region" description="Helical" evidence="12">
    <location>
        <begin position="251"/>
        <end position="270"/>
    </location>
</feature>
<keyword evidence="17" id="KW-1185">Reference proteome</keyword>
<dbReference type="STRING" id="71717.A0A4Y7SFP5"/>
<comment type="similarity">
    <text evidence="4">Belongs to the SWP1 family.</text>
</comment>
<evidence type="ECO:0000256" key="9">
    <source>
        <dbReference type="ARBA" id="ARBA00023136"/>
    </source>
</evidence>
<dbReference type="EMBL" id="QPFP01000135">
    <property type="protein sequence ID" value="TEB20610.1"/>
    <property type="molecule type" value="Genomic_DNA"/>
</dbReference>
<keyword evidence="5 12" id="KW-0812">Transmembrane</keyword>
<feature type="chain" id="PRO_5044213812" description="Ribophorin II" evidence="13">
    <location>
        <begin position="18"/>
        <end position="279"/>
    </location>
</feature>
<proteinExistence type="inferred from homology"/>
<accession>A0A4Y7SFP5</accession>
<dbReference type="InterPro" id="IPR055374">
    <property type="entry name" value="Ribophorin_II_3rd"/>
</dbReference>
<evidence type="ECO:0000256" key="13">
    <source>
        <dbReference type="SAM" id="SignalP"/>
    </source>
</evidence>
<evidence type="ECO:0000256" key="1">
    <source>
        <dbReference type="ARBA" id="ARBA00002791"/>
    </source>
</evidence>
<keyword evidence="7" id="KW-0256">Endoplasmic reticulum</keyword>
<feature type="transmembrane region" description="Helical" evidence="12">
    <location>
        <begin position="223"/>
        <end position="245"/>
    </location>
</feature>
<evidence type="ECO:0000256" key="2">
    <source>
        <dbReference type="ARBA" id="ARBA00004477"/>
    </source>
</evidence>
<keyword evidence="8 12" id="KW-1133">Transmembrane helix</keyword>
<evidence type="ECO:0000313" key="17">
    <source>
        <dbReference type="Proteomes" id="UP000298030"/>
    </source>
</evidence>
<comment type="function">
    <text evidence="1">Subunit of the oligosaccharyl transferase (OST) complex that catalyzes the initial transfer of a defined glycan (Glc(3)Man(9)GlcNAc(2) in eukaryotes) from the lipid carrier dolichol-pyrophosphate to an asparagine residue within an Asn-X-Ser/Thr consensus motif in nascent polypeptide chains, the first step in protein N-glycosylation. N-glycosylation occurs cotranslationally and the complex associates with the Sec61 complex at the channel-forming translocon complex that mediates protein translocation across the endoplasmic reticulum (ER). All subunits are required for a maximal enzyme activity.</text>
</comment>
<protein>
    <recommendedName>
        <fullName evidence="11">Ribophorin II</fullName>
    </recommendedName>
    <alternativeName>
        <fullName evidence="10">Ribophorin-2</fullName>
    </alternativeName>
</protein>